<dbReference type="GO" id="GO:0005737">
    <property type="term" value="C:cytoplasm"/>
    <property type="evidence" value="ECO:0007669"/>
    <property type="project" value="UniProtKB-SubCell"/>
</dbReference>
<keyword evidence="5" id="KW-0479">Metal-binding</keyword>
<accession>A0A1B0EY23</accession>
<dbReference type="Proteomes" id="UP000092461">
    <property type="component" value="Unassembled WGS sequence"/>
</dbReference>
<keyword evidence="4" id="KW-0808">Transferase</keyword>
<evidence type="ECO:0000256" key="3">
    <source>
        <dbReference type="ARBA" id="ARBA00022603"/>
    </source>
</evidence>
<evidence type="ECO:0000256" key="5">
    <source>
        <dbReference type="PROSITE-ProRule" id="PRU00965"/>
    </source>
</evidence>
<dbReference type="PANTHER" id="PTHR13493">
    <property type="entry name" value="ZINC FINGER CCHC DOMAIN-CONTAINING"/>
    <property type="match status" value="1"/>
</dbReference>
<dbReference type="PROSITE" id="PS51270">
    <property type="entry name" value="ZF_CTCHY"/>
    <property type="match status" value="1"/>
</dbReference>
<dbReference type="GO" id="GO:0005730">
    <property type="term" value="C:nucleolus"/>
    <property type="evidence" value="ECO:0007669"/>
    <property type="project" value="TreeGrafter"/>
</dbReference>
<comment type="subcellular location">
    <subcellularLocation>
        <location evidence="1">Cytoplasm</location>
    </subcellularLocation>
</comment>
<dbReference type="VEuPathDB" id="VectorBase:LLONM1_004561"/>
<dbReference type="VEuPathDB" id="VectorBase:LLOJ004821"/>
<dbReference type="InterPro" id="IPR017921">
    <property type="entry name" value="Znf_CTCHY"/>
</dbReference>
<feature type="domain" description="CTCHY-type" evidence="6">
    <location>
        <begin position="363"/>
        <end position="427"/>
    </location>
</feature>
<dbReference type="GO" id="GO:0008988">
    <property type="term" value="F:rRNA (adenine-N6-)-methyltransferase activity"/>
    <property type="evidence" value="ECO:0007669"/>
    <property type="project" value="InterPro"/>
</dbReference>
<protein>
    <recommendedName>
        <fullName evidence="6">CTCHY-type domain-containing protein</fullName>
    </recommendedName>
</protein>
<keyword evidence="8" id="KW-1185">Reference proteome</keyword>
<keyword evidence="5" id="KW-0863">Zinc-finger</keyword>
<sequence>MFSWFFNNFLCKMGGRVEIVPKNEENIPAPFCLHGPCICFRKVGRNSEHLEYYACSLYRDGKNCRAFIIVKDWMNYQDREEKNKWVIREILRQNESQKLKMKDFSKKPRKDFCKTCGAFVNEEQLHQHSKHLVLRDLGKQQIREIQECPSKFLELKENDKGEAQYIFSGKTLNFFENLLVKLNFTKILCIGTPTLHAQLSRKSSRQGIRSYLLDIDERYGNFFGRKEFSRFNMFNCYFFESQASKKNLMDFLKQEKGDKLAIFVDPPFGCRTELLGEGLRNVQKLWRECNGNPTEVVTIFLIFPYYMETYVKKEMPQLEMMDYRVNYVNHTTFHDDEDGGRFGSPVRVFTNAQPSLIVLPEDEGYRECKICRRWVARENSHCSICQQCPSKNGGSYKHCNMCGLCVKSYYKHCNICNRCTQESGHNCKDYQKFVSCWICRRTGHIEKFCSLRSRKGKITAKRICGICLKKNHSELICTRDNQS</sequence>
<proteinExistence type="predicted"/>
<reference evidence="7" key="1">
    <citation type="submission" date="2020-05" db="UniProtKB">
        <authorList>
            <consortium name="EnsemblMetazoa"/>
        </authorList>
    </citation>
    <scope>IDENTIFICATION</scope>
    <source>
        <strain evidence="7">Jacobina</strain>
    </source>
</reference>
<organism evidence="7 8">
    <name type="scientific">Lutzomyia longipalpis</name>
    <name type="common">Sand fly</name>
    <dbReference type="NCBI Taxonomy" id="7200"/>
    <lineage>
        <taxon>Eukaryota</taxon>
        <taxon>Metazoa</taxon>
        <taxon>Ecdysozoa</taxon>
        <taxon>Arthropoda</taxon>
        <taxon>Hexapoda</taxon>
        <taxon>Insecta</taxon>
        <taxon>Pterygota</taxon>
        <taxon>Neoptera</taxon>
        <taxon>Endopterygota</taxon>
        <taxon>Diptera</taxon>
        <taxon>Nematocera</taxon>
        <taxon>Psychodoidea</taxon>
        <taxon>Psychodidae</taxon>
        <taxon>Lutzomyia</taxon>
        <taxon>Lutzomyia</taxon>
    </lineage>
</organism>
<dbReference type="Pfam" id="PF10237">
    <property type="entry name" value="N6-adenineMlase"/>
    <property type="match status" value="1"/>
</dbReference>
<keyword evidence="5" id="KW-0862">Zinc</keyword>
<dbReference type="EMBL" id="AJWK01015127">
    <property type="status" value="NOT_ANNOTATED_CDS"/>
    <property type="molecule type" value="Genomic_DNA"/>
</dbReference>
<name>A0A1B0EY23_LUTLO</name>
<dbReference type="InterPro" id="IPR041370">
    <property type="entry name" value="Mlase_EEF1AKMT1/ZCCHC4"/>
</dbReference>
<dbReference type="PROSITE" id="PS50216">
    <property type="entry name" value="DHHC"/>
    <property type="match status" value="1"/>
</dbReference>
<evidence type="ECO:0000259" key="6">
    <source>
        <dbReference type="PROSITE" id="PS51270"/>
    </source>
</evidence>
<keyword evidence="3" id="KW-0489">Methyltransferase</keyword>
<evidence type="ECO:0000256" key="4">
    <source>
        <dbReference type="ARBA" id="ARBA00022679"/>
    </source>
</evidence>
<keyword evidence="2" id="KW-0963">Cytoplasm</keyword>
<dbReference type="EnsemblMetazoa" id="LLOJ004821-RA">
    <property type="protein sequence ID" value="LLOJ004821-PA"/>
    <property type="gene ID" value="LLOJ004821"/>
</dbReference>
<dbReference type="PANTHER" id="PTHR13493:SF3">
    <property type="entry name" value="RRNA N6-ADENOSINE-METHYLTRANSFERASE ZCCHC4"/>
    <property type="match status" value="1"/>
</dbReference>
<evidence type="ECO:0000256" key="2">
    <source>
        <dbReference type="ARBA" id="ARBA00022490"/>
    </source>
</evidence>
<evidence type="ECO:0000313" key="7">
    <source>
        <dbReference type="EnsemblMetazoa" id="LLOJ004821-PA"/>
    </source>
</evidence>
<evidence type="ECO:0000256" key="1">
    <source>
        <dbReference type="ARBA" id="ARBA00004496"/>
    </source>
</evidence>
<evidence type="ECO:0000313" key="8">
    <source>
        <dbReference type="Proteomes" id="UP000092461"/>
    </source>
</evidence>
<dbReference type="AlphaFoldDB" id="A0A1B0EY23"/>
<dbReference type="GO" id="GO:0008270">
    <property type="term" value="F:zinc ion binding"/>
    <property type="evidence" value="ECO:0007669"/>
    <property type="project" value="UniProtKB-KW"/>
</dbReference>
<dbReference type="InterPro" id="IPR039846">
    <property type="entry name" value="ZCCHC4"/>
</dbReference>